<feature type="compositionally biased region" description="Low complexity" evidence="1">
    <location>
        <begin position="213"/>
        <end position="225"/>
    </location>
</feature>
<dbReference type="Gene3D" id="1.10.287.110">
    <property type="entry name" value="DnaJ domain"/>
    <property type="match status" value="1"/>
</dbReference>
<accession>A0ABP0R1E1</accession>
<comment type="caution">
    <text evidence="3">The sequence shown here is derived from an EMBL/GenBank/DDBJ whole genome shotgun (WGS) entry which is preliminary data.</text>
</comment>
<dbReference type="Proteomes" id="UP001642484">
    <property type="component" value="Unassembled WGS sequence"/>
</dbReference>
<keyword evidence="4" id="KW-1185">Reference proteome</keyword>
<dbReference type="PANTHER" id="PTHR44240:SF10">
    <property type="entry name" value="J DOMAIN-CONTAINING PROTEIN"/>
    <property type="match status" value="1"/>
</dbReference>
<feature type="region of interest" description="Disordered" evidence="1">
    <location>
        <begin position="188"/>
        <end position="255"/>
    </location>
</feature>
<reference evidence="3 4" key="1">
    <citation type="submission" date="2024-02" db="EMBL/GenBank/DDBJ databases">
        <authorList>
            <person name="Chen Y."/>
            <person name="Shah S."/>
            <person name="Dougan E. K."/>
            <person name="Thang M."/>
            <person name="Chan C."/>
        </authorList>
    </citation>
    <scope>NUCLEOTIDE SEQUENCE [LARGE SCALE GENOMIC DNA]</scope>
</reference>
<gene>
    <name evidence="3" type="ORF">CCMP2556_LOCUS44731</name>
</gene>
<feature type="compositionally biased region" description="Low complexity" evidence="1">
    <location>
        <begin position="239"/>
        <end position="250"/>
    </location>
</feature>
<protein>
    <recommendedName>
        <fullName evidence="2">J domain-containing protein</fullName>
    </recommendedName>
</protein>
<evidence type="ECO:0000313" key="4">
    <source>
        <dbReference type="Proteomes" id="UP001642484"/>
    </source>
</evidence>
<dbReference type="EMBL" id="CAXAMN010025239">
    <property type="protein sequence ID" value="CAK9093653.1"/>
    <property type="molecule type" value="Genomic_DNA"/>
</dbReference>
<organism evidence="3 4">
    <name type="scientific">Durusdinium trenchii</name>
    <dbReference type="NCBI Taxonomy" id="1381693"/>
    <lineage>
        <taxon>Eukaryota</taxon>
        <taxon>Sar</taxon>
        <taxon>Alveolata</taxon>
        <taxon>Dinophyceae</taxon>
        <taxon>Suessiales</taxon>
        <taxon>Symbiodiniaceae</taxon>
        <taxon>Durusdinium</taxon>
    </lineage>
</organism>
<feature type="compositionally biased region" description="Pro residues" evidence="1">
    <location>
        <begin position="147"/>
        <end position="157"/>
    </location>
</feature>
<evidence type="ECO:0000256" key="1">
    <source>
        <dbReference type="SAM" id="MobiDB-lite"/>
    </source>
</evidence>
<dbReference type="InterPro" id="IPR001623">
    <property type="entry name" value="DnaJ_domain"/>
</dbReference>
<sequence length="307" mass="33401">MVSPYSVLRLQVGCSEEELRVAYKKRALETHPDKGGSVEEFRAVKTAYEALSKTVSSSPVSATSRSTSNSQSSADSFFTPFTRPFPDAFARPFTAARDGETRPLRVKRKRTIEETIEMAFAGIPRRAAPKPQAPAPKPKPKVAAPPKVAPPAEPSPRAPVQNSPQDPEAAQLWSQLLHLTPEKRALAITALPPKSKERLTAHLKRQKLARGLSAETSSSSSGTSESESETASDSDSEADAAATVSAAVETPRPSTVALTASELEGLEQQLRAMEKTERRSFLCRLTKETRVSLEQFVRSKQRPKRPA</sequence>
<feature type="region of interest" description="Disordered" evidence="1">
    <location>
        <begin position="119"/>
        <end position="174"/>
    </location>
</feature>
<name>A0ABP0R1E1_9DINO</name>
<dbReference type="PROSITE" id="PS50076">
    <property type="entry name" value="DNAJ_2"/>
    <property type="match status" value="1"/>
</dbReference>
<feature type="compositionally biased region" description="Low complexity" evidence="1">
    <location>
        <begin position="52"/>
        <end position="76"/>
    </location>
</feature>
<feature type="region of interest" description="Disordered" evidence="1">
    <location>
        <begin position="52"/>
        <end position="77"/>
    </location>
</feature>
<dbReference type="SMART" id="SM00271">
    <property type="entry name" value="DnaJ"/>
    <property type="match status" value="1"/>
</dbReference>
<dbReference type="InterPro" id="IPR036869">
    <property type="entry name" value="J_dom_sf"/>
</dbReference>
<evidence type="ECO:0000259" key="2">
    <source>
        <dbReference type="PROSITE" id="PS50076"/>
    </source>
</evidence>
<dbReference type="InterPro" id="IPR052276">
    <property type="entry name" value="Diphthamide-biosynth_chaperone"/>
</dbReference>
<feature type="compositionally biased region" description="Acidic residues" evidence="1">
    <location>
        <begin position="226"/>
        <end position="238"/>
    </location>
</feature>
<dbReference type="Pfam" id="PF00226">
    <property type="entry name" value="DnaJ"/>
    <property type="match status" value="1"/>
</dbReference>
<dbReference type="CDD" id="cd06257">
    <property type="entry name" value="DnaJ"/>
    <property type="match status" value="1"/>
</dbReference>
<feature type="domain" description="J" evidence="2">
    <location>
        <begin position="3"/>
        <end position="56"/>
    </location>
</feature>
<dbReference type="SUPFAM" id="SSF46565">
    <property type="entry name" value="Chaperone J-domain"/>
    <property type="match status" value="1"/>
</dbReference>
<proteinExistence type="predicted"/>
<evidence type="ECO:0000313" key="3">
    <source>
        <dbReference type="EMBL" id="CAK9093653.1"/>
    </source>
</evidence>
<dbReference type="PANTHER" id="PTHR44240">
    <property type="entry name" value="DNAJ DOMAIN (PROKARYOTIC HEAT SHOCK PROTEIN)-RELATED"/>
    <property type="match status" value="1"/>
</dbReference>